<dbReference type="GO" id="GO:0008999">
    <property type="term" value="F:protein-N-terminal-alanine acetyltransferase activity"/>
    <property type="evidence" value="ECO:0007669"/>
    <property type="project" value="TreeGrafter"/>
</dbReference>
<dbReference type="InterPro" id="IPR016181">
    <property type="entry name" value="Acyl_CoA_acyltransferase"/>
</dbReference>
<evidence type="ECO:0000259" key="1">
    <source>
        <dbReference type="PROSITE" id="PS51186"/>
    </source>
</evidence>
<keyword evidence="2" id="KW-0012">Acyltransferase</keyword>
<evidence type="ECO:0000313" key="2">
    <source>
        <dbReference type="EMBL" id="MPM05076.1"/>
    </source>
</evidence>
<dbReference type="SUPFAM" id="SSF55729">
    <property type="entry name" value="Acyl-CoA N-acyltransferases (Nat)"/>
    <property type="match status" value="1"/>
</dbReference>
<dbReference type="PANTHER" id="PTHR43441:SF12">
    <property type="entry name" value="RIBOSOMAL N-ACETYLTRANSFERASE YDAF-RELATED"/>
    <property type="match status" value="1"/>
</dbReference>
<dbReference type="GO" id="GO:0005737">
    <property type="term" value="C:cytoplasm"/>
    <property type="evidence" value="ECO:0007669"/>
    <property type="project" value="TreeGrafter"/>
</dbReference>
<dbReference type="InterPro" id="IPR000182">
    <property type="entry name" value="GNAT_dom"/>
</dbReference>
<keyword evidence="2" id="KW-0808">Transferase</keyword>
<organism evidence="2">
    <name type="scientific">bioreactor metagenome</name>
    <dbReference type="NCBI Taxonomy" id="1076179"/>
    <lineage>
        <taxon>unclassified sequences</taxon>
        <taxon>metagenomes</taxon>
        <taxon>ecological metagenomes</taxon>
    </lineage>
</organism>
<gene>
    <name evidence="2" type="primary">ydaF_5</name>
    <name evidence="2" type="ORF">SDC9_51360</name>
</gene>
<dbReference type="InterPro" id="IPR051908">
    <property type="entry name" value="Ribosomal_N-acetyltransferase"/>
</dbReference>
<feature type="domain" description="N-acetyltransferase" evidence="1">
    <location>
        <begin position="9"/>
        <end position="174"/>
    </location>
</feature>
<comment type="caution">
    <text evidence="2">The sequence shown here is derived from an EMBL/GenBank/DDBJ whole genome shotgun (WGS) entry which is preliminary data.</text>
</comment>
<dbReference type="AlphaFoldDB" id="A0A644WMC8"/>
<accession>A0A644WMC8</accession>
<protein>
    <submittedName>
        <fullName evidence="2">Putative ribosomal N-acetyltransferase YdaF</fullName>
        <ecNumber evidence="2">2.3.1.-</ecNumber>
    </submittedName>
</protein>
<sequence length="178" mass="20682">MRLKIDTDIELVQLTYEDTVAIFNTIDSQRNYLGKWLPFVEHTKQLRDSASFVHSVIEASEDRFEYIFTIRKQDEFIGLIGFKDTDRGNLKTEIGYWLSEKYQKQGIVTRSVARLCDFAFQEMGMNRVQIKCAVENISSINIPKRLGFLFEGIERQGELLSGNTFTDLMIFSKLKSDK</sequence>
<dbReference type="Gene3D" id="3.40.630.30">
    <property type="match status" value="1"/>
</dbReference>
<name>A0A644WMC8_9ZZZZ</name>
<dbReference type="Pfam" id="PF13302">
    <property type="entry name" value="Acetyltransf_3"/>
    <property type="match status" value="1"/>
</dbReference>
<proteinExistence type="predicted"/>
<dbReference type="EMBL" id="VSSQ01001098">
    <property type="protein sequence ID" value="MPM05076.1"/>
    <property type="molecule type" value="Genomic_DNA"/>
</dbReference>
<reference evidence="2" key="1">
    <citation type="submission" date="2019-08" db="EMBL/GenBank/DDBJ databases">
        <authorList>
            <person name="Kucharzyk K."/>
            <person name="Murdoch R.W."/>
            <person name="Higgins S."/>
            <person name="Loffler F."/>
        </authorList>
    </citation>
    <scope>NUCLEOTIDE SEQUENCE</scope>
</reference>
<dbReference type="EC" id="2.3.1.-" evidence="2"/>
<dbReference type="PROSITE" id="PS51186">
    <property type="entry name" value="GNAT"/>
    <property type="match status" value="1"/>
</dbReference>
<dbReference type="PANTHER" id="PTHR43441">
    <property type="entry name" value="RIBOSOMAL-PROTEIN-SERINE ACETYLTRANSFERASE"/>
    <property type="match status" value="1"/>
</dbReference>
<dbReference type="GO" id="GO:1990189">
    <property type="term" value="F:protein N-terminal-serine acetyltransferase activity"/>
    <property type="evidence" value="ECO:0007669"/>
    <property type="project" value="TreeGrafter"/>
</dbReference>